<evidence type="ECO:0000256" key="7">
    <source>
        <dbReference type="ARBA" id="ARBA00023211"/>
    </source>
</evidence>
<keyword evidence="1 8" id="KW-0813">Transport</keyword>
<comment type="function">
    <text evidence="8">Probably functions as a manganese efflux pump.</text>
</comment>
<evidence type="ECO:0000256" key="8">
    <source>
        <dbReference type="HAMAP-Rule" id="MF_01521"/>
    </source>
</evidence>
<accession>A0A8J6XTL5</accession>
<evidence type="ECO:0000313" key="10">
    <source>
        <dbReference type="Proteomes" id="UP000648239"/>
    </source>
</evidence>
<feature type="transmembrane region" description="Helical" evidence="8">
    <location>
        <begin position="71"/>
        <end position="92"/>
    </location>
</feature>
<dbReference type="Proteomes" id="UP000648239">
    <property type="component" value="Unassembled WGS sequence"/>
</dbReference>
<feature type="transmembrane region" description="Helical" evidence="8">
    <location>
        <begin position="131"/>
        <end position="152"/>
    </location>
</feature>
<gene>
    <name evidence="8" type="primary">mntP</name>
    <name evidence="9" type="ORF">IFK94_10275</name>
</gene>
<keyword evidence="3 8" id="KW-0812">Transmembrane</keyword>
<dbReference type="EMBL" id="JACXWD010000033">
    <property type="protein sequence ID" value="MBD3868497.1"/>
    <property type="molecule type" value="Genomic_DNA"/>
</dbReference>
<comment type="caution">
    <text evidence="9">The sequence shown here is derived from an EMBL/GenBank/DDBJ whole genome shotgun (WGS) entry which is preliminary data.</text>
</comment>
<evidence type="ECO:0000256" key="3">
    <source>
        <dbReference type="ARBA" id="ARBA00022692"/>
    </source>
</evidence>
<dbReference type="PANTHER" id="PTHR35529:SF1">
    <property type="entry name" value="MANGANESE EFFLUX PUMP MNTP-RELATED"/>
    <property type="match status" value="1"/>
</dbReference>
<dbReference type="PANTHER" id="PTHR35529">
    <property type="entry name" value="MANGANESE EFFLUX PUMP MNTP-RELATED"/>
    <property type="match status" value="1"/>
</dbReference>
<keyword evidence="4 8" id="KW-1133">Transmembrane helix</keyword>
<evidence type="ECO:0000256" key="2">
    <source>
        <dbReference type="ARBA" id="ARBA00022475"/>
    </source>
</evidence>
<evidence type="ECO:0000256" key="5">
    <source>
        <dbReference type="ARBA" id="ARBA00023065"/>
    </source>
</evidence>
<dbReference type="GO" id="GO:0005886">
    <property type="term" value="C:plasma membrane"/>
    <property type="evidence" value="ECO:0007669"/>
    <property type="project" value="UniProtKB-SubCell"/>
</dbReference>
<sequence>MTFLEIIVIAVALAMDAFAVSLAAAAAGFAGNRRATFRLSFHFGLFQAVMPVLGWSLGLSVEPYIARYDHWVAFLLLGLVALRMISAGLRPAAASRMSDPSRGWTLIMLSTATSIDALAIGLTLAALKVSVIYPAAIIGLITCGICILAIAGGRRMGPRLGDRAQIAGGLILLLVGIRVLVFHLT</sequence>
<reference evidence="9 10" key="1">
    <citation type="submission" date="2020-08" db="EMBL/GenBank/DDBJ databases">
        <title>Acidobacteriota in marine sediments use diverse sulfur dissimilation pathways.</title>
        <authorList>
            <person name="Wasmund K."/>
        </authorList>
    </citation>
    <scope>NUCLEOTIDE SEQUENCE [LARGE SCALE GENOMIC DNA]</scope>
    <source>
        <strain evidence="9">MAG AM4</strain>
    </source>
</reference>
<dbReference type="GO" id="GO:0005384">
    <property type="term" value="F:manganese ion transmembrane transporter activity"/>
    <property type="evidence" value="ECO:0007669"/>
    <property type="project" value="UniProtKB-UniRule"/>
</dbReference>
<organism evidence="9 10">
    <name type="scientific">Candidatus Polarisedimenticola svalbardensis</name>
    <dbReference type="NCBI Taxonomy" id="2886004"/>
    <lineage>
        <taxon>Bacteria</taxon>
        <taxon>Pseudomonadati</taxon>
        <taxon>Acidobacteriota</taxon>
        <taxon>Candidatus Polarisedimenticolia</taxon>
        <taxon>Candidatus Polarisedimenticolales</taxon>
        <taxon>Candidatus Polarisedimenticolaceae</taxon>
        <taxon>Candidatus Polarisedimenticola</taxon>
    </lineage>
</organism>
<evidence type="ECO:0000256" key="6">
    <source>
        <dbReference type="ARBA" id="ARBA00023136"/>
    </source>
</evidence>
<feature type="transmembrane region" description="Helical" evidence="8">
    <location>
        <begin position="164"/>
        <end position="184"/>
    </location>
</feature>
<dbReference type="InterPro" id="IPR003810">
    <property type="entry name" value="Mntp/YtaF"/>
</dbReference>
<dbReference type="Pfam" id="PF02659">
    <property type="entry name" value="Mntp"/>
    <property type="match status" value="1"/>
</dbReference>
<comment type="subcellular location">
    <subcellularLocation>
        <location evidence="8">Cell membrane</location>
        <topology evidence="8">Multi-pass membrane protein</topology>
    </subcellularLocation>
</comment>
<feature type="transmembrane region" description="Helical" evidence="8">
    <location>
        <begin position="104"/>
        <end position="125"/>
    </location>
</feature>
<comment type="similarity">
    <text evidence="8">Belongs to the MntP (TC 9.B.29) family.</text>
</comment>
<evidence type="ECO:0000256" key="4">
    <source>
        <dbReference type="ARBA" id="ARBA00022989"/>
    </source>
</evidence>
<dbReference type="AlphaFoldDB" id="A0A8J6XTL5"/>
<feature type="transmembrane region" description="Helical" evidence="8">
    <location>
        <begin position="39"/>
        <end position="59"/>
    </location>
</feature>
<evidence type="ECO:0000256" key="1">
    <source>
        <dbReference type="ARBA" id="ARBA00022448"/>
    </source>
</evidence>
<protein>
    <recommendedName>
        <fullName evidence="8">Putative manganese efflux pump MntP</fullName>
    </recommendedName>
</protein>
<keyword evidence="6 8" id="KW-0472">Membrane</keyword>
<keyword evidence="7 8" id="KW-0464">Manganese</keyword>
<dbReference type="HAMAP" id="MF_01521">
    <property type="entry name" value="MntP_pump"/>
    <property type="match status" value="1"/>
</dbReference>
<name>A0A8J6XTL5_9BACT</name>
<evidence type="ECO:0000313" key="9">
    <source>
        <dbReference type="EMBL" id="MBD3868497.1"/>
    </source>
</evidence>
<feature type="transmembrane region" description="Helical" evidence="8">
    <location>
        <begin position="6"/>
        <end position="27"/>
    </location>
</feature>
<dbReference type="InterPro" id="IPR022929">
    <property type="entry name" value="Put_MntP"/>
</dbReference>
<keyword evidence="2 8" id="KW-1003">Cell membrane</keyword>
<keyword evidence="5 8" id="KW-0406">Ion transport</keyword>
<proteinExistence type="inferred from homology"/>